<evidence type="ECO:0000256" key="2">
    <source>
        <dbReference type="ARBA" id="ARBA00004586"/>
    </source>
</evidence>
<dbReference type="Proteomes" id="UP001347796">
    <property type="component" value="Unassembled WGS sequence"/>
</dbReference>
<dbReference type="GO" id="GO:0005506">
    <property type="term" value="F:iron ion binding"/>
    <property type="evidence" value="ECO:0007669"/>
    <property type="project" value="InterPro"/>
</dbReference>
<organism evidence="16 17">
    <name type="scientific">Patella caerulea</name>
    <name type="common">Rayed Mediterranean limpet</name>
    <dbReference type="NCBI Taxonomy" id="87958"/>
    <lineage>
        <taxon>Eukaryota</taxon>
        <taxon>Metazoa</taxon>
        <taxon>Spiralia</taxon>
        <taxon>Lophotrochozoa</taxon>
        <taxon>Mollusca</taxon>
        <taxon>Gastropoda</taxon>
        <taxon>Patellogastropoda</taxon>
        <taxon>Patelloidea</taxon>
        <taxon>Patellidae</taxon>
        <taxon>Patella</taxon>
    </lineage>
</organism>
<feature type="binding site" evidence="15">
    <location>
        <position position="111"/>
    </location>
    <ligand>
        <name>substrate</name>
    </ligand>
</feature>
<reference evidence="16 17" key="1">
    <citation type="submission" date="2024-01" db="EMBL/GenBank/DDBJ databases">
        <title>The genome of the rayed Mediterranean limpet Patella caerulea (Linnaeus, 1758).</title>
        <authorList>
            <person name="Anh-Thu Weber A."/>
            <person name="Halstead-Nussloch G."/>
        </authorList>
    </citation>
    <scope>NUCLEOTIDE SEQUENCE [LARGE SCALE GENOMIC DNA]</scope>
    <source>
        <strain evidence="16">AATW-2023a</strain>
        <tissue evidence="16">Whole specimen</tissue>
    </source>
</reference>
<sequence length="500" mass="57916">MVAVTVYLAATVVGLTFAYFKYIHRRRRPNEPEIVPGNLIWGNGADFAEHAVNFLHRCQKKFGDIFTIRLLNQYLTMVMDPHSYENLAREKAFDFDPIQRQVNHNVFNFELVDARKMLSEAGKKVNGRFLTTGMKNFSDNLKNAFQKVTNIDVNGNIYKTEGDNWGQDGLRDLTSKTLFSALFYTIFGQGEANEEFEPQVFYKNFDNFHKYFNYLWLGLPVKMFPKALTALNVLSKQPSSEEMLKRPGVSEYIKFSTEFMKANNQTEQDIVGHNLVFLHVNYNTFRLSFWLLYHILEDKKTFVALQQEVNDLIESQSAPGDDNGSPLGITIEEFDKLPILDSIIKETLRVTSGVFMVRYISKDTEFEMDNGQKVSVREGDRVAMYPPAIHKDPEIFEDPEVFKHDRFVDAKFYKNGKELKNPLVAFGSLCPGKKYSLLQTKWFLVNLVNSFDIALLEGQSTQCDVNYYGHEILPPTHDVQVQYRLKEKFRELEFIARRQC</sequence>
<evidence type="ECO:0008006" key="18">
    <source>
        <dbReference type="Google" id="ProtNLM"/>
    </source>
</evidence>
<keyword evidence="9 13" id="KW-0408">Iron</keyword>
<dbReference type="InterPro" id="IPR002403">
    <property type="entry name" value="Cyt_P450_E_grp-IV"/>
</dbReference>
<evidence type="ECO:0000256" key="6">
    <source>
        <dbReference type="ARBA" id="ARBA00022723"/>
    </source>
</evidence>
<comment type="caution">
    <text evidence="16">The sequence shown here is derived from an EMBL/GenBank/DDBJ whole genome shotgun (WGS) entry which is preliminary data.</text>
</comment>
<evidence type="ECO:0000256" key="5">
    <source>
        <dbReference type="ARBA" id="ARBA00022617"/>
    </source>
</evidence>
<keyword evidence="6 13" id="KW-0479">Metal-binding</keyword>
<keyword evidence="12" id="KW-0753">Steroid metabolism</keyword>
<dbReference type="GO" id="GO:0008395">
    <property type="term" value="F:steroid hydroxylase activity"/>
    <property type="evidence" value="ECO:0007669"/>
    <property type="project" value="TreeGrafter"/>
</dbReference>
<dbReference type="GO" id="GO:0020037">
    <property type="term" value="F:heme binding"/>
    <property type="evidence" value="ECO:0007669"/>
    <property type="project" value="InterPro"/>
</dbReference>
<dbReference type="GO" id="GO:0005789">
    <property type="term" value="C:endoplasmic reticulum membrane"/>
    <property type="evidence" value="ECO:0007669"/>
    <property type="project" value="UniProtKB-SubCell"/>
</dbReference>
<proteinExistence type="inferred from homology"/>
<evidence type="ECO:0000256" key="14">
    <source>
        <dbReference type="PIRSR" id="PIRSR000047-1"/>
    </source>
</evidence>
<evidence type="ECO:0000256" key="1">
    <source>
        <dbReference type="ARBA" id="ARBA00001971"/>
    </source>
</evidence>
<dbReference type="InterPro" id="IPR001128">
    <property type="entry name" value="Cyt_P450"/>
</dbReference>
<comment type="subcellular location">
    <subcellularLocation>
        <location evidence="2 13">Endoplasmic reticulum membrane</location>
    </subcellularLocation>
</comment>
<evidence type="ECO:0000313" key="16">
    <source>
        <dbReference type="EMBL" id="KAK6176804.1"/>
    </source>
</evidence>
<dbReference type="Gene3D" id="1.10.630.10">
    <property type="entry name" value="Cytochrome P450"/>
    <property type="match status" value="1"/>
</dbReference>
<feature type="binding site" evidence="15">
    <location>
        <position position="283"/>
    </location>
    <ligand>
        <name>substrate</name>
    </ligand>
</feature>
<evidence type="ECO:0000313" key="17">
    <source>
        <dbReference type="Proteomes" id="UP001347796"/>
    </source>
</evidence>
<comment type="similarity">
    <text evidence="4 13">Belongs to the cytochrome P450 family.</text>
</comment>
<evidence type="ECO:0000256" key="9">
    <source>
        <dbReference type="ARBA" id="ARBA00023004"/>
    </source>
</evidence>
<keyword evidence="5 13" id="KW-0349">Heme</keyword>
<feature type="binding site" description="axial binding residue" evidence="14">
    <location>
        <position position="430"/>
    </location>
    <ligand>
        <name>heme</name>
        <dbReference type="ChEBI" id="CHEBI:30413"/>
    </ligand>
    <ligandPart>
        <name>Fe</name>
        <dbReference type="ChEBI" id="CHEBI:18248"/>
    </ligandPart>
</feature>
<gene>
    <name evidence="16" type="ORF">SNE40_015036</name>
</gene>
<feature type="binding site" evidence="15">
    <location>
        <position position="381"/>
    </location>
    <ligand>
        <name>substrate</name>
    </ligand>
</feature>
<name>A0AAN8PIE1_PATCE</name>
<protein>
    <recommendedName>
        <fullName evidence="18">Cytochrome P450</fullName>
    </recommendedName>
</protein>
<dbReference type="InterPro" id="IPR050529">
    <property type="entry name" value="CYP450_sterol_14alpha_dmase"/>
</dbReference>
<accession>A0AAN8PIE1</accession>
<evidence type="ECO:0000256" key="12">
    <source>
        <dbReference type="ARBA" id="ARBA00023221"/>
    </source>
</evidence>
<dbReference type="PANTHER" id="PTHR24304:SF4">
    <property type="entry name" value="CYTOCHROME P450"/>
    <property type="match status" value="1"/>
</dbReference>
<dbReference type="PIRSF" id="PIRSF000047">
    <property type="entry name" value="Cytochrome_CYPVIIA1"/>
    <property type="match status" value="1"/>
</dbReference>
<evidence type="ECO:0000256" key="15">
    <source>
        <dbReference type="PIRSR" id="PIRSR000047-2"/>
    </source>
</evidence>
<evidence type="ECO:0000256" key="13">
    <source>
        <dbReference type="PIRNR" id="PIRNR000047"/>
    </source>
</evidence>
<dbReference type="GO" id="GO:0016705">
    <property type="term" value="F:oxidoreductase activity, acting on paired donors, with incorporation or reduction of molecular oxygen"/>
    <property type="evidence" value="ECO:0007669"/>
    <property type="project" value="InterPro"/>
</dbReference>
<dbReference type="InterPro" id="IPR036396">
    <property type="entry name" value="Cyt_P450_sf"/>
</dbReference>
<dbReference type="Pfam" id="PF00067">
    <property type="entry name" value="p450"/>
    <property type="match status" value="1"/>
</dbReference>
<evidence type="ECO:0000256" key="8">
    <source>
        <dbReference type="ARBA" id="ARBA00023002"/>
    </source>
</evidence>
<evidence type="ECO:0000256" key="4">
    <source>
        <dbReference type="ARBA" id="ARBA00010617"/>
    </source>
</evidence>
<keyword evidence="10" id="KW-0443">Lipid metabolism</keyword>
<evidence type="ECO:0000256" key="7">
    <source>
        <dbReference type="ARBA" id="ARBA00022824"/>
    </source>
</evidence>
<dbReference type="GO" id="GO:0042632">
    <property type="term" value="P:cholesterol homeostasis"/>
    <property type="evidence" value="ECO:0007669"/>
    <property type="project" value="TreeGrafter"/>
</dbReference>
<dbReference type="EMBL" id="JAZGQO010000010">
    <property type="protein sequence ID" value="KAK6176804.1"/>
    <property type="molecule type" value="Genomic_DNA"/>
</dbReference>
<dbReference type="PRINTS" id="PR00465">
    <property type="entry name" value="EP450IV"/>
</dbReference>
<dbReference type="InterPro" id="IPR024204">
    <property type="entry name" value="Cyt_P450_CYP7A1-type"/>
</dbReference>
<evidence type="ECO:0000256" key="11">
    <source>
        <dbReference type="ARBA" id="ARBA00023136"/>
    </source>
</evidence>
<dbReference type="GO" id="GO:0006699">
    <property type="term" value="P:bile acid biosynthetic process"/>
    <property type="evidence" value="ECO:0007669"/>
    <property type="project" value="TreeGrafter"/>
</dbReference>
<dbReference type="AlphaFoldDB" id="A0AAN8PIE1"/>
<keyword evidence="8" id="KW-0560">Oxidoreductase</keyword>
<dbReference type="SUPFAM" id="SSF48264">
    <property type="entry name" value="Cytochrome P450"/>
    <property type="match status" value="1"/>
</dbReference>
<dbReference type="PANTHER" id="PTHR24304">
    <property type="entry name" value="CYTOCHROME P450 FAMILY 7"/>
    <property type="match status" value="1"/>
</dbReference>
<keyword evidence="7 13" id="KW-0256">Endoplasmic reticulum</keyword>
<evidence type="ECO:0000256" key="3">
    <source>
        <dbReference type="ARBA" id="ARBA00004860"/>
    </source>
</evidence>
<evidence type="ECO:0000256" key="10">
    <source>
        <dbReference type="ARBA" id="ARBA00023098"/>
    </source>
</evidence>
<keyword evidence="17" id="KW-1185">Reference proteome</keyword>
<comment type="pathway">
    <text evidence="3">Lipid metabolism; bile acid biosynthesis.</text>
</comment>
<keyword evidence="11 13" id="KW-0472">Membrane</keyword>
<comment type="cofactor">
    <cofactor evidence="1 13 14">
        <name>heme</name>
        <dbReference type="ChEBI" id="CHEBI:30413"/>
    </cofactor>
</comment>